<feature type="binding site" evidence="7">
    <location>
        <position position="139"/>
    </location>
    <ligand>
        <name>carbamoyl phosphate</name>
        <dbReference type="ChEBI" id="CHEBI:58228"/>
    </ligand>
</feature>
<dbReference type="NCBIfam" id="TIGR00670">
    <property type="entry name" value="asp_carb_tr"/>
    <property type="match status" value="1"/>
</dbReference>
<keyword evidence="4 7" id="KW-0665">Pyrimidine biosynthesis</keyword>
<dbReference type="SUPFAM" id="SSF53671">
    <property type="entry name" value="Aspartate/ornithine carbamoyltransferase"/>
    <property type="match status" value="1"/>
</dbReference>
<dbReference type="EC" id="2.1.3.2" evidence="7"/>
<name>A0A3P5Y487_STRCB</name>
<dbReference type="NCBIfam" id="NF002032">
    <property type="entry name" value="PRK00856.1"/>
    <property type="match status" value="1"/>
</dbReference>
<dbReference type="Proteomes" id="UP000280759">
    <property type="component" value="Unassembled WGS sequence"/>
</dbReference>
<comment type="function">
    <text evidence="5 7">Catalyzes the condensation of carbamoyl phosphate and aspartate to form carbamoyl aspartate and inorganic phosphate, the committed step in the de novo pyrimidine nucleotide biosynthesis pathway.</text>
</comment>
<evidence type="ECO:0000259" key="9">
    <source>
        <dbReference type="Pfam" id="PF02729"/>
    </source>
</evidence>
<dbReference type="EMBL" id="UXEP01000024">
    <property type="protein sequence ID" value="VDC43101.1"/>
    <property type="molecule type" value="Genomic_DNA"/>
</dbReference>
<feature type="binding site" evidence="7">
    <location>
        <position position="60"/>
    </location>
    <ligand>
        <name>carbamoyl phosphate</name>
        <dbReference type="ChEBI" id="CHEBI:58228"/>
    </ligand>
</feature>
<evidence type="ECO:0000313" key="11">
    <source>
        <dbReference type="Proteomes" id="UP000280759"/>
    </source>
</evidence>
<dbReference type="PRINTS" id="PR00100">
    <property type="entry name" value="AOTCASE"/>
</dbReference>
<proteinExistence type="inferred from homology"/>
<feature type="binding site" evidence="7">
    <location>
        <position position="109"/>
    </location>
    <ligand>
        <name>carbamoyl phosphate</name>
        <dbReference type="ChEBI" id="CHEBI:58228"/>
    </ligand>
</feature>
<feature type="domain" description="Aspartate/ornithine carbamoyltransferase carbamoyl-P binding" evidence="9">
    <location>
        <begin position="12"/>
        <end position="152"/>
    </location>
</feature>
<dbReference type="InterPro" id="IPR006132">
    <property type="entry name" value="Asp/Orn_carbamoyltranf_P-bd"/>
</dbReference>
<feature type="binding site" evidence="7">
    <location>
        <position position="87"/>
    </location>
    <ligand>
        <name>L-aspartate</name>
        <dbReference type="ChEBI" id="CHEBI:29991"/>
    </ligand>
</feature>
<reference evidence="10 11" key="1">
    <citation type="submission" date="2018-10" db="EMBL/GenBank/DDBJ databases">
        <authorList>
            <consortium name="Molecular Microbiology and Infection Unit (UMMI)"/>
            <person name="Machado M."/>
        </authorList>
    </citation>
    <scope>NUCLEOTIDE SEQUENCE [LARGE SCALE GENOMIC DNA]</scope>
    <source>
        <strain evidence="10">FMV2238.02</strain>
    </source>
</reference>
<dbReference type="InterPro" id="IPR006130">
    <property type="entry name" value="Asp/Orn_carbamoylTrfase"/>
</dbReference>
<evidence type="ECO:0000256" key="5">
    <source>
        <dbReference type="ARBA" id="ARBA00043884"/>
    </source>
</evidence>
<evidence type="ECO:0000256" key="2">
    <source>
        <dbReference type="ARBA" id="ARBA00008896"/>
    </source>
</evidence>
<dbReference type="GO" id="GO:0044205">
    <property type="term" value="P:'de novo' UMP biosynthetic process"/>
    <property type="evidence" value="ECO:0007669"/>
    <property type="project" value="UniProtKB-UniRule"/>
</dbReference>
<evidence type="ECO:0000256" key="4">
    <source>
        <dbReference type="ARBA" id="ARBA00022975"/>
    </source>
</evidence>
<protein>
    <recommendedName>
        <fullName evidence="7">Aspartate carbamoyltransferase</fullName>
        <ecNumber evidence="7">2.1.3.2</ecNumber>
    </recommendedName>
    <alternativeName>
        <fullName evidence="7">Aspartate transcarbamylase</fullName>
        <shortName evidence="7">ATCase</shortName>
    </alternativeName>
</protein>
<dbReference type="PRINTS" id="PR00101">
    <property type="entry name" value="ATCASE"/>
</dbReference>
<dbReference type="HAMAP" id="MF_00001">
    <property type="entry name" value="Asp_carb_tr"/>
    <property type="match status" value="1"/>
</dbReference>
<evidence type="ECO:0000256" key="6">
    <source>
        <dbReference type="ARBA" id="ARBA00048859"/>
    </source>
</evidence>
<accession>A0A3P5Y487</accession>
<dbReference type="GO" id="GO:0006207">
    <property type="term" value="P:'de novo' pyrimidine nucleobase biosynthetic process"/>
    <property type="evidence" value="ECO:0007669"/>
    <property type="project" value="InterPro"/>
</dbReference>
<feature type="binding site" evidence="7">
    <location>
        <position position="59"/>
    </location>
    <ligand>
        <name>carbamoyl phosphate</name>
        <dbReference type="ChEBI" id="CHEBI:58228"/>
    </ligand>
</feature>
<dbReference type="GO" id="GO:0004070">
    <property type="term" value="F:aspartate carbamoyltransferase activity"/>
    <property type="evidence" value="ECO:0007669"/>
    <property type="project" value="UniProtKB-UniRule"/>
</dbReference>
<comment type="pathway">
    <text evidence="1 7">Pyrimidine metabolism; UMP biosynthesis via de novo pathway; (S)-dihydroorotate from bicarbonate: step 2/3.</text>
</comment>
<gene>
    <name evidence="7 10" type="primary">pyrB</name>
    <name evidence="10" type="ORF">FMV2238Y02_15850</name>
</gene>
<sequence>MSVVNNRVALTNLVSMEALTNEEVLGLINRGSEYKAGKVALPDYQKYLVANLFFENSTRTHKSFEVAEKKLGLTVLDFNADTSAVNKGESLYDTVLTMSALGTDICVIRHSEDDYYKELVDSPTITASIVNGGDGSGQHPSQCLLDLLTIYEEFGRFEGLKIAIAGDLTHSRVAKSNMQILKRLGAELYFYGPEEWYSEAFGAYGTYIAIDQIIKELDVLMLLRVQHERHDGHQSFSKEGYHQAFGLTQERYQQLKETAIIMHPAPVNRDVEIADSLVEAPKARIVSQMANGVFVRMAIIEAILNGRNKNS</sequence>
<dbReference type="Gene3D" id="3.40.50.1370">
    <property type="entry name" value="Aspartate/ornithine carbamoyltransferase"/>
    <property type="match status" value="2"/>
</dbReference>
<dbReference type="GO" id="GO:0006520">
    <property type="term" value="P:amino acid metabolic process"/>
    <property type="evidence" value="ECO:0007669"/>
    <property type="project" value="InterPro"/>
</dbReference>
<comment type="subunit">
    <text evidence="7">Heterododecamer (2C3:3R2) of six catalytic PyrB chains organized as two trimers (C3), and six regulatory PyrI chains organized as three dimers (R2).</text>
</comment>
<dbReference type="InterPro" id="IPR036901">
    <property type="entry name" value="Asp/Orn_carbamoylTrfase_sf"/>
</dbReference>
<keyword evidence="11" id="KW-1185">Reference proteome</keyword>
<dbReference type="UniPathway" id="UPA00070">
    <property type="reaction ID" value="UER00116"/>
</dbReference>
<dbReference type="RefSeq" id="WP_125074545.1">
    <property type="nucleotide sequence ID" value="NZ_JAGQEU010000004.1"/>
</dbReference>
<dbReference type="GO" id="GO:0016597">
    <property type="term" value="F:amino acid binding"/>
    <property type="evidence" value="ECO:0007669"/>
    <property type="project" value="InterPro"/>
</dbReference>
<evidence type="ECO:0000259" key="8">
    <source>
        <dbReference type="Pfam" id="PF00185"/>
    </source>
</evidence>
<evidence type="ECO:0000256" key="3">
    <source>
        <dbReference type="ARBA" id="ARBA00022679"/>
    </source>
</evidence>
<dbReference type="InterPro" id="IPR006131">
    <property type="entry name" value="Asp_carbamoyltransf_Asp/Orn-bd"/>
</dbReference>
<comment type="similarity">
    <text evidence="2 7">Belongs to the aspartate/ornithine carbamoyltransferase superfamily. ATCase family.</text>
</comment>
<feature type="binding site" evidence="7">
    <location>
        <position position="266"/>
    </location>
    <ligand>
        <name>carbamoyl phosphate</name>
        <dbReference type="ChEBI" id="CHEBI:58228"/>
    </ligand>
</feature>
<evidence type="ECO:0000256" key="7">
    <source>
        <dbReference type="HAMAP-Rule" id="MF_00001"/>
    </source>
</evidence>
<dbReference type="PANTHER" id="PTHR45753:SF6">
    <property type="entry name" value="ASPARTATE CARBAMOYLTRANSFERASE"/>
    <property type="match status" value="1"/>
</dbReference>
<dbReference type="PANTHER" id="PTHR45753">
    <property type="entry name" value="ORNITHINE CARBAMOYLTRANSFERASE, MITOCHONDRIAL"/>
    <property type="match status" value="1"/>
</dbReference>
<organism evidence="10 11">
    <name type="scientific">Streptococcus canis</name>
    <dbReference type="NCBI Taxonomy" id="1329"/>
    <lineage>
        <taxon>Bacteria</taxon>
        <taxon>Bacillati</taxon>
        <taxon>Bacillota</taxon>
        <taxon>Bacilli</taxon>
        <taxon>Lactobacillales</taxon>
        <taxon>Streptococcaceae</taxon>
        <taxon>Streptococcus</taxon>
    </lineage>
</organism>
<dbReference type="Pfam" id="PF00185">
    <property type="entry name" value="OTCace"/>
    <property type="match status" value="1"/>
</dbReference>
<feature type="binding site" evidence="7">
    <location>
        <position position="265"/>
    </location>
    <ligand>
        <name>carbamoyl phosphate</name>
        <dbReference type="ChEBI" id="CHEBI:58228"/>
    </ligand>
</feature>
<keyword evidence="3 7" id="KW-0808">Transferase</keyword>
<evidence type="ECO:0000313" key="10">
    <source>
        <dbReference type="EMBL" id="VDC43101.1"/>
    </source>
</evidence>
<dbReference type="PROSITE" id="PS00097">
    <property type="entry name" value="CARBAMOYLTRANSFERASE"/>
    <property type="match status" value="1"/>
</dbReference>
<feature type="binding site" evidence="7">
    <location>
        <position position="142"/>
    </location>
    <ligand>
        <name>carbamoyl phosphate</name>
        <dbReference type="ChEBI" id="CHEBI:58228"/>
    </ligand>
</feature>
<dbReference type="GO" id="GO:0005829">
    <property type="term" value="C:cytosol"/>
    <property type="evidence" value="ECO:0007669"/>
    <property type="project" value="TreeGrafter"/>
</dbReference>
<comment type="catalytic activity">
    <reaction evidence="6 7">
        <text>carbamoyl phosphate + L-aspartate = N-carbamoyl-L-aspartate + phosphate + H(+)</text>
        <dbReference type="Rhea" id="RHEA:20013"/>
        <dbReference type="ChEBI" id="CHEBI:15378"/>
        <dbReference type="ChEBI" id="CHEBI:29991"/>
        <dbReference type="ChEBI" id="CHEBI:32814"/>
        <dbReference type="ChEBI" id="CHEBI:43474"/>
        <dbReference type="ChEBI" id="CHEBI:58228"/>
        <dbReference type="EC" id="2.1.3.2"/>
    </reaction>
</comment>
<dbReference type="Pfam" id="PF02729">
    <property type="entry name" value="OTCace_N"/>
    <property type="match status" value="1"/>
</dbReference>
<feature type="binding site" evidence="7">
    <location>
        <position position="224"/>
    </location>
    <ligand>
        <name>L-aspartate</name>
        <dbReference type="ChEBI" id="CHEBI:29991"/>
    </ligand>
</feature>
<dbReference type="FunFam" id="3.40.50.1370:FF:000011">
    <property type="entry name" value="Aspartate carbamoyltransferase"/>
    <property type="match status" value="1"/>
</dbReference>
<dbReference type="InterPro" id="IPR002082">
    <property type="entry name" value="Asp_carbamoyltransf"/>
</dbReference>
<evidence type="ECO:0000256" key="1">
    <source>
        <dbReference type="ARBA" id="ARBA00004852"/>
    </source>
</evidence>
<feature type="domain" description="Aspartate/ornithine carbamoyltransferase Asp/Orn-binding" evidence="8">
    <location>
        <begin position="158"/>
        <end position="302"/>
    </location>
</feature>
<feature type="binding site" evidence="7">
    <location>
        <position position="172"/>
    </location>
    <ligand>
        <name>L-aspartate</name>
        <dbReference type="ChEBI" id="CHEBI:29991"/>
    </ligand>
</feature>
<dbReference type="AlphaFoldDB" id="A0A3P5Y487"/>